<dbReference type="InterPro" id="IPR036388">
    <property type="entry name" value="WH-like_DNA-bd_sf"/>
</dbReference>
<dbReference type="Gene3D" id="1.10.10.10">
    <property type="entry name" value="Winged helix-like DNA-binding domain superfamily/Winged helix DNA-binding domain"/>
    <property type="match status" value="1"/>
</dbReference>
<dbReference type="InterPro" id="IPR000847">
    <property type="entry name" value="LysR_HTH_N"/>
</dbReference>
<evidence type="ECO:0000313" key="7">
    <source>
        <dbReference type="Proteomes" id="UP000635983"/>
    </source>
</evidence>
<dbReference type="SUPFAM" id="SSF53850">
    <property type="entry name" value="Periplasmic binding protein-like II"/>
    <property type="match status" value="1"/>
</dbReference>
<keyword evidence="4" id="KW-0804">Transcription</keyword>
<dbReference type="Gene3D" id="3.40.190.10">
    <property type="entry name" value="Periplasmic binding protein-like II"/>
    <property type="match status" value="2"/>
</dbReference>
<evidence type="ECO:0000313" key="6">
    <source>
        <dbReference type="EMBL" id="GGJ99199.1"/>
    </source>
</evidence>
<dbReference type="PRINTS" id="PR00039">
    <property type="entry name" value="HTHLYSR"/>
</dbReference>
<dbReference type="InterPro" id="IPR005119">
    <property type="entry name" value="LysR_subst-bd"/>
</dbReference>
<dbReference type="EMBL" id="BMPO01000005">
    <property type="protein sequence ID" value="GGJ99199.1"/>
    <property type="molecule type" value="Genomic_DNA"/>
</dbReference>
<accession>A0A917UZ33</accession>
<dbReference type="FunFam" id="1.10.10.10:FF:000001">
    <property type="entry name" value="LysR family transcriptional regulator"/>
    <property type="match status" value="1"/>
</dbReference>
<dbReference type="CDD" id="cd08414">
    <property type="entry name" value="PBP2_LTTR_aromatics_like"/>
    <property type="match status" value="1"/>
</dbReference>
<evidence type="ECO:0000256" key="3">
    <source>
        <dbReference type="ARBA" id="ARBA00023125"/>
    </source>
</evidence>
<comment type="caution">
    <text evidence="6">The sequence shown here is derived from an EMBL/GenBank/DDBJ whole genome shotgun (WGS) entry which is preliminary data.</text>
</comment>
<reference evidence="6" key="1">
    <citation type="journal article" date="2014" name="Int. J. Syst. Evol. Microbiol.">
        <title>Complete genome sequence of Corynebacterium casei LMG S-19264T (=DSM 44701T), isolated from a smear-ripened cheese.</title>
        <authorList>
            <consortium name="US DOE Joint Genome Institute (JGI-PGF)"/>
            <person name="Walter F."/>
            <person name="Albersmeier A."/>
            <person name="Kalinowski J."/>
            <person name="Ruckert C."/>
        </authorList>
    </citation>
    <scope>NUCLEOTIDE SEQUENCE</scope>
    <source>
        <strain evidence="6">JCM 30078</strain>
    </source>
</reference>
<dbReference type="PANTHER" id="PTHR30346">
    <property type="entry name" value="TRANSCRIPTIONAL DUAL REGULATOR HCAR-RELATED"/>
    <property type="match status" value="1"/>
</dbReference>
<reference evidence="6" key="2">
    <citation type="submission" date="2020-09" db="EMBL/GenBank/DDBJ databases">
        <authorList>
            <person name="Sun Q."/>
            <person name="Ohkuma M."/>
        </authorList>
    </citation>
    <scope>NUCLEOTIDE SEQUENCE</scope>
    <source>
        <strain evidence="6">JCM 30078</strain>
    </source>
</reference>
<name>A0A917UZ33_9PSED</name>
<keyword evidence="7" id="KW-1185">Reference proteome</keyword>
<keyword evidence="3" id="KW-0238">DNA-binding</keyword>
<gene>
    <name evidence="6" type="ORF">GCM10009304_26270</name>
</gene>
<keyword evidence="2" id="KW-0805">Transcription regulation</keyword>
<dbReference type="PANTHER" id="PTHR30346:SF17">
    <property type="entry name" value="LYSR FAMILY TRANSCRIPTIONAL REGULATOR"/>
    <property type="match status" value="1"/>
</dbReference>
<dbReference type="InterPro" id="IPR036390">
    <property type="entry name" value="WH_DNA-bd_sf"/>
</dbReference>
<evidence type="ECO:0000256" key="1">
    <source>
        <dbReference type="ARBA" id="ARBA00009437"/>
    </source>
</evidence>
<dbReference type="Pfam" id="PF03466">
    <property type="entry name" value="LysR_substrate"/>
    <property type="match status" value="1"/>
</dbReference>
<comment type="similarity">
    <text evidence="1">Belongs to the LysR transcriptional regulatory family.</text>
</comment>
<dbReference type="GO" id="GO:0032993">
    <property type="term" value="C:protein-DNA complex"/>
    <property type="evidence" value="ECO:0007669"/>
    <property type="project" value="TreeGrafter"/>
</dbReference>
<evidence type="ECO:0000259" key="5">
    <source>
        <dbReference type="PROSITE" id="PS50931"/>
    </source>
</evidence>
<feature type="domain" description="HTH lysR-type" evidence="5">
    <location>
        <begin position="1"/>
        <end position="58"/>
    </location>
</feature>
<dbReference type="RefSeq" id="WP_188983685.1">
    <property type="nucleotide sequence ID" value="NZ_BMPO01000005.1"/>
</dbReference>
<evidence type="ECO:0000256" key="2">
    <source>
        <dbReference type="ARBA" id="ARBA00023015"/>
    </source>
</evidence>
<dbReference type="GO" id="GO:0003700">
    <property type="term" value="F:DNA-binding transcription factor activity"/>
    <property type="evidence" value="ECO:0007669"/>
    <property type="project" value="InterPro"/>
</dbReference>
<evidence type="ECO:0000256" key="4">
    <source>
        <dbReference type="ARBA" id="ARBA00023163"/>
    </source>
</evidence>
<protein>
    <submittedName>
        <fullName evidence="6">Transcriptional regulator</fullName>
    </submittedName>
</protein>
<dbReference type="GO" id="GO:0003677">
    <property type="term" value="F:DNA binding"/>
    <property type="evidence" value="ECO:0007669"/>
    <property type="project" value="UniProtKB-KW"/>
</dbReference>
<proteinExistence type="inferred from homology"/>
<organism evidence="6 7">
    <name type="scientific">Pseudomonas matsuisoli</name>
    <dbReference type="NCBI Taxonomy" id="1515666"/>
    <lineage>
        <taxon>Bacteria</taxon>
        <taxon>Pseudomonadati</taxon>
        <taxon>Pseudomonadota</taxon>
        <taxon>Gammaproteobacteria</taxon>
        <taxon>Pseudomonadales</taxon>
        <taxon>Pseudomonadaceae</taxon>
        <taxon>Pseudomonas</taxon>
    </lineage>
</organism>
<dbReference type="AlphaFoldDB" id="A0A917UZ33"/>
<dbReference type="SUPFAM" id="SSF46785">
    <property type="entry name" value="Winged helix' DNA-binding domain"/>
    <property type="match status" value="1"/>
</dbReference>
<dbReference type="Proteomes" id="UP000635983">
    <property type="component" value="Unassembled WGS sequence"/>
</dbReference>
<dbReference type="Pfam" id="PF00126">
    <property type="entry name" value="HTH_1"/>
    <property type="match status" value="1"/>
</dbReference>
<dbReference type="PROSITE" id="PS50931">
    <property type="entry name" value="HTH_LYSR"/>
    <property type="match status" value="1"/>
</dbReference>
<sequence length="300" mass="32570">MELRHLRYFIAVAEELHFGRAAERLNISQPPLSQQIQLLEADLGVRLLERTKRRVALTQAGQLYLEQARLALQQVDKAAEVARRAQRGEVGALRMGFTPSAPFTTVIPRSLLAFRRAYPMVHLDLEEMNSRSVVEALLADKAEVGVIRPIDLPAQITALPLFHEPLVAVLNADHPLGHEGDAPLSLSALANEAFVFFPRGFGTGLFDQLMTLAGQAGFTPKISQEVGDSLTIIGLVAAGLGVSVLPASYRCIAIENVVYRPLTDPGAVTSVLLVRRAADASPVVSAFVDIVSEEAKRQRA</sequence>